<sequence length="323" mass="34081">MKTARILTPIISAALIAGCSEAASEPVSVSVPGMPSPELALQRSLDRINGFLGSINERIETPARGAIPLAVTDARRAQRPLNITPPTSTPSAVPEPAQAQEARPVFGPSAVWFAYGDGYPRIRCAPGSICLVRLQRGETMDGSALTGADLGGWRADLVRGTRGVHAGWAVALTPQAGARPSVLHFATSRRSYALALQPDGDTMRTVAFTYGPSDGTTQPEPPTPTSQSPGKSGPDFTYHIEGPDLPWKPMRVYCDDGHTYFQFPPGGIVSAPRLLVISPALSAAQPYRVIGDSYVVDRRVDQAMLIGAGPGAPVIRITHGGKT</sequence>
<evidence type="ECO:0000313" key="5">
    <source>
        <dbReference type="EMBL" id="MBB2169945.1"/>
    </source>
</evidence>
<dbReference type="InterPro" id="IPR033645">
    <property type="entry name" value="VirB9/CagX/TrbG_C"/>
</dbReference>
<evidence type="ECO:0000256" key="1">
    <source>
        <dbReference type="ARBA" id="ARBA00006135"/>
    </source>
</evidence>
<comment type="caution">
    <text evidence="5">The sequence shown here is derived from an EMBL/GenBank/DDBJ whole genome shotgun (WGS) entry which is preliminary data.</text>
</comment>
<accession>A0A7W4IVQ2</accession>
<evidence type="ECO:0000256" key="2">
    <source>
        <dbReference type="ARBA" id="ARBA00022729"/>
    </source>
</evidence>
<feature type="signal peptide" evidence="4">
    <location>
        <begin position="1"/>
        <end position="22"/>
    </location>
</feature>
<keyword evidence="2 4" id="KW-0732">Signal</keyword>
<reference evidence="5 6" key="1">
    <citation type="submission" date="2020-04" db="EMBL/GenBank/DDBJ databases">
        <title>Description of novel Gluconacetobacter.</title>
        <authorList>
            <person name="Sombolestani A."/>
        </authorList>
    </citation>
    <scope>NUCLEOTIDE SEQUENCE [LARGE SCALE GENOMIC DNA]</scope>
    <source>
        <strain evidence="5 6">LMG 27801</strain>
    </source>
</reference>
<dbReference type="CDD" id="cd06911">
    <property type="entry name" value="VirB9_CagX_TrbG"/>
    <property type="match status" value="1"/>
</dbReference>
<dbReference type="InterPro" id="IPR010258">
    <property type="entry name" value="Conjugal_tfr_TrbG/VirB9/CagX"/>
</dbReference>
<dbReference type="AlphaFoldDB" id="A0A7W4IVQ2"/>
<evidence type="ECO:0000256" key="4">
    <source>
        <dbReference type="SAM" id="SignalP"/>
    </source>
</evidence>
<feature type="region of interest" description="Disordered" evidence="3">
    <location>
        <begin position="205"/>
        <end position="236"/>
    </location>
</feature>
<gene>
    <name evidence="5" type="ORF">HLH36_16605</name>
</gene>
<dbReference type="EMBL" id="JABEQD010000015">
    <property type="protein sequence ID" value="MBB2169945.1"/>
    <property type="molecule type" value="Genomic_DNA"/>
</dbReference>
<dbReference type="InterPro" id="IPR038161">
    <property type="entry name" value="VirB9/CagX/TrbG_C_sf"/>
</dbReference>
<dbReference type="Proteomes" id="UP000559860">
    <property type="component" value="Unassembled WGS sequence"/>
</dbReference>
<organism evidence="5 6">
    <name type="scientific">Gluconacetobacter aggeris</name>
    <dbReference type="NCBI Taxonomy" id="1286186"/>
    <lineage>
        <taxon>Bacteria</taxon>
        <taxon>Pseudomonadati</taxon>
        <taxon>Pseudomonadota</taxon>
        <taxon>Alphaproteobacteria</taxon>
        <taxon>Acetobacterales</taxon>
        <taxon>Acetobacteraceae</taxon>
        <taxon>Gluconacetobacter</taxon>
    </lineage>
</organism>
<feature type="chain" id="PRO_5030507973" evidence="4">
    <location>
        <begin position="23"/>
        <end position="323"/>
    </location>
</feature>
<evidence type="ECO:0000256" key="3">
    <source>
        <dbReference type="SAM" id="MobiDB-lite"/>
    </source>
</evidence>
<dbReference type="Gene3D" id="2.60.40.2500">
    <property type="match status" value="1"/>
</dbReference>
<proteinExistence type="inferred from homology"/>
<dbReference type="Pfam" id="PF03524">
    <property type="entry name" value="CagX"/>
    <property type="match status" value="1"/>
</dbReference>
<evidence type="ECO:0000313" key="6">
    <source>
        <dbReference type="Proteomes" id="UP000559860"/>
    </source>
</evidence>
<comment type="similarity">
    <text evidence="1">Belongs to the TrbG/VirB9 family.</text>
</comment>
<keyword evidence="6" id="KW-1185">Reference proteome</keyword>
<name>A0A7W4IVQ2_9PROT</name>
<protein>
    <submittedName>
        <fullName evidence="5">TrbG/VirB9 family P-type conjugative transfer protein</fullName>
    </submittedName>
</protein>
<dbReference type="PROSITE" id="PS51257">
    <property type="entry name" value="PROKAR_LIPOPROTEIN"/>
    <property type="match status" value="1"/>
</dbReference>